<evidence type="ECO:0000256" key="1">
    <source>
        <dbReference type="SAM" id="MobiDB-lite"/>
    </source>
</evidence>
<feature type="region of interest" description="Disordered" evidence="1">
    <location>
        <begin position="1"/>
        <end position="70"/>
    </location>
</feature>
<reference evidence="2" key="1">
    <citation type="submission" date="2013-07" db="EMBL/GenBank/DDBJ databases">
        <title>The genome of Eucalyptus grandis.</title>
        <authorList>
            <person name="Schmutz J."/>
            <person name="Hayes R."/>
            <person name="Myburg A."/>
            <person name="Tuskan G."/>
            <person name="Grattapaglia D."/>
            <person name="Rokhsar D.S."/>
        </authorList>
    </citation>
    <scope>NUCLEOTIDE SEQUENCE</scope>
    <source>
        <tissue evidence="2">Leaf extractions</tissue>
    </source>
</reference>
<dbReference type="EMBL" id="KK198763">
    <property type="protein sequence ID" value="KCW47373.1"/>
    <property type="molecule type" value="Genomic_DNA"/>
</dbReference>
<protein>
    <submittedName>
        <fullName evidence="2">Uncharacterized protein</fullName>
    </submittedName>
</protein>
<feature type="compositionally biased region" description="Polar residues" evidence="1">
    <location>
        <begin position="1"/>
        <end position="36"/>
    </location>
</feature>
<proteinExistence type="predicted"/>
<sequence>MNSTNSKVFSSTNEQHSKTEATPSISRGDIGQQNHVQHTELFAHGGRQAEVPEDGAHGHESYPGLKGNHPVSMPKMSVEFVNDTSAFLHNKKARRLPKKIELKIVSKFSPTMPKERLVGGISKKKKKLQCHFLKAKQKLQTTTTKPFPIN</sequence>
<gene>
    <name evidence="2" type="ORF">EUGRSUZ_K01170</name>
</gene>
<dbReference type="AlphaFoldDB" id="A0A059A0R0"/>
<organism evidence="2">
    <name type="scientific">Eucalyptus grandis</name>
    <name type="common">Flooded gum</name>
    <dbReference type="NCBI Taxonomy" id="71139"/>
    <lineage>
        <taxon>Eukaryota</taxon>
        <taxon>Viridiplantae</taxon>
        <taxon>Streptophyta</taxon>
        <taxon>Embryophyta</taxon>
        <taxon>Tracheophyta</taxon>
        <taxon>Spermatophyta</taxon>
        <taxon>Magnoliopsida</taxon>
        <taxon>eudicotyledons</taxon>
        <taxon>Gunneridae</taxon>
        <taxon>Pentapetalae</taxon>
        <taxon>rosids</taxon>
        <taxon>malvids</taxon>
        <taxon>Myrtales</taxon>
        <taxon>Myrtaceae</taxon>
        <taxon>Myrtoideae</taxon>
        <taxon>Eucalypteae</taxon>
        <taxon>Eucalyptus</taxon>
    </lineage>
</organism>
<dbReference type="InParanoid" id="A0A059A0R0"/>
<accession>A0A059A0R0</accession>
<name>A0A059A0R0_EUCGR</name>
<evidence type="ECO:0000313" key="2">
    <source>
        <dbReference type="EMBL" id="KCW47373.1"/>
    </source>
</evidence>
<dbReference type="Gramene" id="KCW47373">
    <property type="protein sequence ID" value="KCW47373"/>
    <property type="gene ID" value="EUGRSUZ_K01170"/>
</dbReference>